<evidence type="ECO:0000313" key="2">
    <source>
        <dbReference type="RefSeq" id="XP_056695449.1"/>
    </source>
</evidence>
<dbReference type="PANTHER" id="PTHR33710:SF79">
    <property type="entry name" value="OS06G0205337 PROTEIN"/>
    <property type="match status" value="1"/>
</dbReference>
<sequence length="258" mass="30548">MGGNSTKIRGLNKFVEWKEEHNLFEIDFSGPRFTWSNGRKGNDRILERLDKAYANSCWQNIFPQAYLIHGAIAISNHAPIILMTEPQKKKVKRNYKVEAWSLEYKQCEILAKEKWSKRVNGSPMYQCARKIQYCREGLKKWSLDKRKEWQGKWDIFEKDLIEAQLIMEDTGNDEKFEQIKARMEEYSGNMANYWKQQEKIKWNCEGDACSRYFFNFVKSRKARNKIEGVKDMEGNWITYEGEIALMFNNISKKSSTLS</sequence>
<proteinExistence type="predicted"/>
<organism evidence="1 2">
    <name type="scientific">Spinacia oleracea</name>
    <name type="common">Spinach</name>
    <dbReference type="NCBI Taxonomy" id="3562"/>
    <lineage>
        <taxon>Eukaryota</taxon>
        <taxon>Viridiplantae</taxon>
        <taxon>Streptophyta</taxon>
        <taxon>Embryophyta</taxon>
        <taxon>Tracheophyta</taxon>
        <taxon>Spermatophyta</taxon>
        <taxon>Magnoliopsida</taxon>
        <taxon>eudicotyledons</taxon>
        <taxon>Gunneridae</taxon>
        <taxon>Pentapetalae</taxon>
        <taxon>Caryophyllales</taxon>
        <taxon>Chenopodiaceae</taxon>
        <taxon>Chenopodioideae</taxon>
        <taxon>Anserineae</taxon>
        <taxon>Spinacia</taxon>
    </lineage>
</organism>
<name>A0ABM3RIL3_SPIOL</name>
<gene>
    <name evidence="2" type="primary">LOC130469936</name>
</gene>
<protein>
    <recommendedName>
        <fullName evidence="3">Endonuclease/exonuclease/phosphatase domain-containing protein</fullName>
    </recommendedName>
</protein>
<dbReference type="PANTHER" id="PTHR33710">
    <property type="entry name" value="BNAC02G09200D PROTEIN"/>
    <property type="match status" value="1"/>
</dbReference>
<dbReference type="RefSeq" id="XP_056695449.1">
    <property type="nucleotide sequence ID" value="XM_056839471.1"/>
</dbReference>
<evidence type="ECO:0008006" key="3">
    <source>
        <dbReference type="Google" id="ProtNLM"/>
    </source>
</evidence>
<evidence type="ECO:0000313" key="1">
    <source>
        <dbReference type="Proteomes" id="UP000813463"/>
    </source>
</evidence>
<keyword evidence="1" id="KW-1185">Reference proteome</keyword>
<accession>A0ABM3RIL3</accession>
<dbReference type="GeneID" id="130469936"/>
<reference evidence="2" key="2">
    <citation type="submission" date="2025-08" db="UniProtKB">
        <authorList>
            <consortium name="RefSeq"/>
        </authorList>
    </citation>
    <scope>IDENTIFICATION</scope>
    <source>
        <tissue evidence="2">Leaf</tissue>
    </source>
</reference>
<reference evidence="1" key="1">
    <citation type="journal article" date="2021" name="Nat. Commun.">
        <title>Genomic analyses provide insights into spinach domestication and the genetic basis of agronomic traits.</title>
        <authorList>
            <person name="Cai X."/>
            <person name="Sun X."/>
            <person name="Xu C."/>
            <person name="Sun H."/>
            <person name="Wang X."/>
            <person name="Ge C."/>
            <person name="Zhang Z."/>
            <person name="Wang Q."/>
            <person name="Fei Z."/>
            <person name="Jiao C."/>
            <person name="Wang Q."/>
        </authorList>
    </citation>
    <scope>NUCLEOTIDE SEQUENCE [LARGE SCALE GENOMIC DNA]</scope>
    <source>
        <strain evidence="1">cv. Varoflay</strain>
    </source>
</reference>
<dbReference type="Proteomes" id="UP000813463">
    <property type="component" value="Chromosome 3"/>
</dbReference>